<feature type="compositionally biased region" description="Polar residues" evidence="2">
    <location>
        <begin position="176"/>
        <end position="190"/>
    </location>
</feature>
<gene>
    <name evidence="5" type="primary">LOC108737573</name>
</gene>
<dbReference type="RefSeq" id="XP_018325987.1">
    <property type="nucleotide sequence ID" value="XM_018470485.1"/>
</dbReference>
<dbReference type="Gene3D" id="2.30.29.30">
    <property type="entry name" value="Pleckstrin-homology domain (PH domain)/Phosphotyrosine-binding domain (PTB)"/>
    <property type="match status" value="1"/>
</dbReference>
<feature type="compositionally biased region" description="Basic and acidic residues" evidence="2">
    <location>
        <begin position="1105"/>
        <end position="1121"/>
    </location>
</feature>
<feature type="compositionally biased region" description="Polar residues" evidence="2">
    <location>
        <begin position="365"/>
        <end position="379"/>
    </location>
</feature>
<feature type="compositionally biased region" description="Polar residues" evidence="2">
    <location>
        <begin position="1361"/>
        <end position="1370"/>
    </location>
</feature>
<organism evidence="4 5">
    <name type="scientific">Agrilus planipennis</name>
    <name type="common">Emerald ash borer</name>
    <name type="synonym">Agrilus marcopoli</name>
    <dbReference type="NCBI Taxonomy" id="224129"/>
    <lineage>
        <taxon>Eukaryota</taxon>
        <taxon>Metazoa</taxon>
        <taxon>Ecdysozoa</taxon>
        <taxon>Arthropoda</taxon>
        <taxon>Hexapoda</taxon>
        <taxon>Insecta</taxon>
        <taxon>Pterygota</taxon>
        <taxon>Neoptera</taxon>
        <taxon>Endopterygota</taxon>
        <taxon>Coleoptera</taxon>
        <taxon>Polyphaga</taxon>
        <taxon>Elateriformia</taxon>
        <taxon>Buprestoidea</taxon>
        <taxon>Buprestidae</taxon>
        <taxon>Agrilinae</taxon>
        <taxon>Agrilus</taxon>
    </lineage>
</organism>
<dbReference type="InterPro" id="IPR040392">
    <property type="entry name" value="PKHA4-7_PH"/>
</dbReference>
<feature type="domain" description="PH" evidence="3">
    <location>
        <begin position="225"/>
        <end position="324"/>
    </location>
</feature>
<dbReference type="InterPro" id="IPR001849">
    <property type="entry name" value="PH_domain"/>
</dbReference>
<feature type="compositionally biased region" description="Low complexity" evidence="2">
    <location>
        <begin position="1731"/>
        <end position="1740"/>
    </location>
</feature>
<feature type="compositionally biased region" description="Polar residues" evidence="2">
    <location>
        <begin position="2130"/>
        <end position="2144"/>
    </location>
</feature>
<dbReference type="InParanoid" id="A0A1W4WZP4"/>
<feature type="compositionally biased region" description="Polar residues" evidence="2">
    <location>
        <begin position="140"/>
        <end position="155"/>
    </location>
</feature>
<dbReference type="KEGG" id="apln:108737573"/>
<dbReference type="Proteomes" id="UP000192223">
    <property type="component" value="Unplaced"/>
</dbReference>
<accession>A0A1W4WZP4</accession>
<feature type="region of interest" description="Disordered" evidence="2">
    <location>
        <begin position="1709"/>
        <end position="1741"/>
    </location>
</feature>
<dbReference type="PROSITE" id="PS50003">
    <property type="entry name" value="PH_DOMAIN"/>
    <property type="match status" value="1"/>
</dbReference>
<feature type="region of interest" description="Disordered" evidence="2">
    <location>
        <begin position="638"/>
        <end position="666"/>
    </location>
</feature>
<dbReference type="CDD" id="cd13248">
    <property type="entry name" value="PH_PEPP1_2_3"/>
    <property type="match status" value="1"/>
</dbReference>
<dbReference type="FunCoup" id="A0A1W4WZP4">
    <property type="interactions" value="5"/>
</dbReference>
<keyword evidence="4" id="KW-1185">Reference proteome</keyword>
<feature type="region of interest" description="Disordered" evidence="2">
    <location>
        <begin position="2128"/>
        <end position="2147"/>
    </location>
</feature>
<feature type="compositionally biased region" description="Polar residues" evidence="2">
    <location>
        <begin position="336"/>
        <end position="358"/>
    </location>
</feature>
<feature type="region of interest" description="Disordered" evidence="2">
    <location>
        <begin position="336"/>
        <end position="412"/>
    </location>
</feature>
<dbReference type="CTD" id="5740131"/>
<feature type="compositionally biased region" description="Polar residues" evidence="2">
    <location>
        <begin position="1250"/>
        <end position="1272"/>
    </location>
</feature>
<feature type="region of interest" description="Disordered" evidence="2">
    <location>
        <begin position="1100"/>
        <end position="1125"/>
    </location>
</feature>
<feature type="region of interest" description="Disordered" evidence="2">
    <location>
        <begin position="1154"/>
        <end position="1179"/>
    </location>
</feature>
<feature type="compositionally biased region" description="Polar residues" evidence="2">
    <location>
        <begin position="890"/>
        <end position="906"/>
    </location>
</feature>
<feature type="region of interest" description="Disordered" evidence="2">
    <location>
        <begin position="2187"/>
        <end position="2207"/>
    </location>
</feature>
<feature type="compositionally biased region" description="Polar residues" evidence="2">
    <location>
        <begin position="1786"/>
        <end position="1812"/>
    </location>
</feature>
<feature type="compositionally biased region" description="Basic and acidic residues" evidence="2">
    <location>
        <begin position="876"/>
        <end position="888"/>
    </location>
</feature>
<dbReference type="PANTHER" id="PTHR12752">
    <property type="entry name" value="PHOSPHOINOSITOL 3-PHOSPHATE-BINDING PROTEIN"/>
    <property type="match status" value="1"/>
</dbReference>
<dbReference type="InterPro" id="IPR011993">
    <property type="entry name" value="PH-like_dom_sf"/>
</dbReference>
<evidence type="ECO:0000256" key="2">
    <source>
        <dbReference type="SAM" id="MobiDB-lite"/>
    </source>
</evidence>
<dbReference type="PANTHER" id="PTHR12752:SF9">
    <property type="entry name" value="KRAMER, ISOFORM I"/>
    <property type="match status" value="1"/>
</dbReference>
<dbReference type="GeneID" id="108737573"/>
<evidence type="ECO:0000256" key="1">
    <source>
        <dbReference type="SAM" id="Coils"/>
    </source>
</evidence>
<sequence>MFSCLWHLWDWLDPTSMESKKSTYANSGTVQGNESISNETIQKHALQQSSAPQPLRLLQYGLKVPNHQHTQLNQTIKQQQPPQRNFHIHQHLHQPQVPYQPSAAHQHPQQPFRQVQNTNVYQNQLYHQYQTQHPHEHIQKQQTSQGQSPPQIKNNLNQQNSQIWVPHQAPTHYHTTHQLKGEQNVTKPAASTTKQSKEIEKKKSSGGNSQQQLRSPSAKRPIEAPVTMQGWLHKQGSEGWMLWKKRWFVLSEYCLFYYKGPEEEKLLGSILLPSYKVSICTPDDKVNKKHAFKCEHVNMRTYILAADSHELMMRWVKVLAMACNLQTCMESEQQQQPISYSADQRQPENLTSSNSQGRQVPRLRITSNHTHSIDNTTDISNPSQYESSQYSQPLYANAPPKPRRLTDGCSSPSPDIIERYSVESKYLGHQCPPQPIYISRSLEKSPINVYSNQQMEHYSYSPRPPQMYQKHPLNSPDFIRDQNVMVQCMERRTPDTYGRSNLHHVRSLRSSDYEDVYGDHSMYKRPLSPVAYNSGSKLNPAANVAGQRPYTPIFIQGPKDNLQYMPPPQMRKIPNTVPRPHSADFLEYEVKHSETNTIVMRQPRPKSSLDINKNVANDNYFYSEERYAEKMRKSSQYLSKMPKYPPPPSEYASVPQKSPSGESRSPYFLMRSRTQPMDNFLRKEPQTVRSVSVLSDSSLSKELDIDMRMSPRSRFEGEAISPAPRSRSENYDQFTRSASARLAQNFNSAERAYYASRVNNKDGERKREESMKRLLEWKQRMLQSPLNRKVSQNSSKGISNRNLYYKNHNAYQECGKSFGTLPQYNSYSSDDEENEDGSKENVQLQAGRTTEGFAGISKSHSSAPSSYTTSSNSDVPFDKKNDTTHDFKNSPCTSSETSNYTSCSTLKNDKNENSPRNSLSDDIFEKPLKISNKQFTHTALVSNLRSEYSNKFENSPSMTEIKSNDALVVSILSEFEKNNQFDGIEKNEDDEKGDTVEENYMTMTPKKSVLGPSESFSELTVLELEENPYVEMTHTINTSMSKLNVNLSEPYESQPYEMIYFPSTKAEPVYMELNQKGSYFSNSTTQEEKGELPDILMASQNKTKSKSDSSDADDEASKDLDSLEAPCHPRFSLSDTFRPASYYLGPCRMAPEFQDSSDSELVSPPPIPTSPPPIDDLENVEDYPDDNFTGGDKKIDIFKYSNATTRNFGSQQKGESEVANTAENNLYLTKSGDNNSLYCLNGEANKTTRRLSQTSDSAVEIRSGTSSNSNLPEHTKRRPVSEMSKEFYENSQRKNAHLYSRSNNDPFKNAERLSPGCQYETFGQCKKQHLHNYENMVVVSGIERQRNLKGLTAPSPKRDIQNSSSIIQASHSRENSRDTVTSETSIRTFKSDSSGRSLLSPNEFALRGHSSSQASLPSEMSRIYIRNSPCSTPNESALSVEEPVSISLYFPESNQSDPNGTTLGTQPAPYYYSDLSINTSHTGSSSSILTLNNQRNATSGSKKDISRITNPIRCNNQRRNFRQSSPRNFFNNSFKLAAEARSASADFLNIADKSGNIDKKNLYESDTLKRLKMNDSNSSLQSKSELRNIYPCSKVDKFNEEIEVDANVRRSYSLEGLLENVLNDSTFRMQEEMQSKDDEEETIETQQNAATEGSYVWEEDSVWYERLRLVSQRHTRSLDDLDALTETEKKNRKQPRGISRMVTYVNDSMFNVPVQDKGQESDDAKKEYSNENENSSKESSFIIDREKLRQWDFLSSAPTDAEVQISQQGTPGLANNNVVAETGARTSTVSEITEQANQQPTASGSISINTRDTFPKAIPGKKKWNPNARPMYSNAISNRNLNDSPKTDPSHQGIYTPQMHNHDMNSNTSQNSSMRRTNHSQNEEKINVSAGELLGRTHEELVLLLIQLRRQNSNTFNTIEACYNEIDNIQKKIPKIDAAKRLENLQKLEQIKQHLLELEKQYEKSKPLVNLVDNMVKLGSLYRFPKDRINYAQLKDRLEFNQQIQERRLLAEERRDWNRLVPDHSELQAKVQQLYQLDKLIQEESETLQGLQHDKEEIERALGGLRNKLTKGFNDPAKIQQVRKEQMMLENELCRVHAMLAQNSKKLEETVAGNATLEQELLVLKQKLQNSRPQRSSPQISNAGDSLPCALGTSAMLESDLHRVQQKTGDFQRQRQELSMQVRQLTDRSSNLQQLRSSATTPVQNIHNQKKKIHSLWRETDLDTMHSVDHGDLWESSNETLPVSTLHSSSEGTQNVDFEDYQRGLKSSDSASDDTTLSSNIIPHEKQEIKTVRIVKRESERRQRDREKTTVNGKWDTVLEEDDSSCSSLFKPAPVQKTKSAINLGSSEQELLSRQNSLSNPSLHESYTDTQTLPLTRNPHELSPIFKSEAARQIIIEMSQETPKNKNRRAVPKEKRRHYTAPNNDLIMKSLNQLPTDDKAFDKLDLNSRRARDDLDMERALRQRIDTPDVVRSTLSNKELKYNENTIDNILGTPNKIFIPERYIPEQLPQLSFEEQQHRLRKVESIKKMLSDTTVISGSSANLASESTSYSGNSSNNITNKATSKMIEEKKQREHLLQLNQILAKQVMEMSKIVAAKALASLPLEREKYNSEEEEDYSPETPLPLYQQRDNFYS</sequence>
<feature type="coiled-coil region" evidence="1">
    <location>
        <begin position="2041"/>
        <end position="2068"/>
    </location>
</feature>
<feature type="region of interest" description="Disordered" evidence="2">
    <location>
        <begin position="175"/>
        <end position="222"/>
    </location>
</feature>
<keyword evidence="1" id="KW-0175">Coiled coil</keyword>
<feature type="compositionally biased region" description="Low complexity" evidence="2">
    <location>
        <begin position="857"/>
        <end position="873"/>
    </location>
</feature>
<name>A0A1W4WZP4_AGRPL</name>
<feature type="compositionally biased region" description="Basic and acidic residues" evidence="2">
    <location>
        <begin position="1717"/>
        <end position="1729"/>
    </location>
</feature>
<feature type="compositionally biased region" description="Polar residues" evidence="2">
    <location>
        <begin position="1853"/>
        <end position="1875"/>
    </location>
</feature>
<dbReference type="OrthoDB" id="43122at2759"/>
<evidence type="ECO:0000313" key="4">
    <source>
        <dbReference type="Proteomes" id="UP000192223"/>
    </source>
</evidence>
<feature type="compositionally biased region" description="Polar residues" evidence="2">
    <location>
        <begin position="1378"/>
        <end position="1394"/>
    </location>
</feature>
<feature type="region of interest" description="Disordered" evidence="2">
    <location>
        <begin position="2604"/>
        <end position="2634"/>
    </location>
</feature>
<dbReference type="SUPFAM" id="SSF50729">
    <property type="entry name" value="PH domain-like"/>
    <property type="match status" value="1"/>
</dbReference>
<feature type="region of interest" description="Disordered" evidence="2">
    <location>
        <begin position="1249"/>
        <end position="1284"/>
    </location>
</feature>
<feature type="compositionally biased region" description="Polar residues" evidence="2">
    <location>
        <begin position="1834"/>
        <end position="1844"/>
    </location>
</feature>
<dbReference type="SMART" id="SM00233">
    <property type="entry name" value="PH"/>
    <property type="match status" value="1"/>
</dbReference>
<protein>
    <submittedName>
        <fullName evidence="5">Uncharacterized protein LOC108737573 isoform X1</fullName>
    </submittedName>
</protein>
<feature type="region of interest" description="Disordered" evidence="2">
    <location>
        <begin position="1786"/>
        <end position="1882"/>
    </location>
</feature>
<reference evidence="5" key="1">
    <citation type="submission" date="2025-08" db="UniProtKB">
        <authorList>
            <consortium name="RefSeq"/>
        </authorList>
    </citation>
    <scope>IDENTIFICATION</scope>
    <source>
        <tissue evidence="5">Entire body</tissue>
    </source>
</reference>
<dbReference type="Pfam" id="PF00169">
    <property type="entry name" value="PH"/>
    <property type="match status" value="1"/>
</dbReference>
<feature type="region of interest" description="Disordered" evidence="2">
    <location>
        <begin position="1351"/>
        <end position="1394"/>
    </location>
</feature>
<proteinExistence type="predicted"/>
<feature type="compositionally biased region" description="Low complexity" evidence="2">
    <location>
        <begin position="380"/>
        <end position="395"/>
    </location>
</feature>
<feature type="region of interest" description="Disordered" evidence="2">
    <location>
        <begin position="130"/>
        <end position="155"/>
    </location>
</feature>
<dbReference type="Pfam" id="PF25541">
    <property type="entry name" value="TBCA_PH"/>
    <property type="match status" value="1"/>
</dbReference>
<dbReference type="STRING" id="224129.A0A1W4WZP4"/>
<feature type="compositionally biased region" description="Pro residues" evidence="2">
    <location>
        <begin position="1163"/>
        <end position="1174"/>
    </location>
</feature>
<feature type="region of interest" description="Disordered" evidence="2">
    <location>
        <begin position="854"/>
        <end position="920"/>
    </location>
</feature>
<evidence type="ECO:0000313" key="5">
    <source>
        <dbReference type="RefSeq" id="XP_018325987.1"/>
    </source>
</evidence>
<feature type="region of interest" description="Disordered" evidence="2">
    <location>
        <begin position="822"/>
        <end position="842"/>
    </location>
</feature>
<dbReference type="InterPro" id="IPR057971">
    <property type="entry name" value="PKHA4-7_TBCA"/>
</dbReference>
<evidence type="ECO:0000259" key="3">
    <source>
        <dbReference type="PROSITE" id="PS50003"/>
    </source>
</evidence>